<evidence type="ECO:0000313" key="2">
    <source>
        <dbReference type="Proteomes" id="UP000004846"/>
    </source>
</evidence>
<dbReference type="Proteomes" id="UP000004846">
    <property type="component" value="Unassembled WGS sequence"/>
</dbReference>
<proteinExistence type="predicted"/>
<dbReference type="RefSeq" id="WP_002380875.1">
    <property type="nucleotide sequence ID" value="NZ_GL454464.1"/>
</dbReference>
<accession>A0A125W540</accession>
<dbReference type="AlphaFoldDB" id="A0A125W540"/>
<evidence type="ECO:0000313" key="1">
    <source>
        <dbReference type="EMBL" id="EFM82393.1"/>
    </source>
</evidence>
<dbReference type="EMBL" id="AEBR01000066">
    <property type="protein sequence ID" value="EFM82393.1"/>
    <property type="molecule type" value="Genomic_DNA"/>
</dbReference>
<dbReference type="HOGENOM" id="CLU_3117616_0_0_9"/>
<comment type="caution">
    <text evidence="1">The sequence shown here is derived from an EMBL/GenBank/DDBJ whole genome shotgun (WGS) entry which is preliminary data.</text>
</comment>
<protein>
    <submittedName>
        <fullName evidence="1">Uncharacterized protein</fullName>
    </submittedName>
</protein>
<gene>
    <name evidence="1" type="ORF">HMPREF9498_02005</name>
</gene>
<sequence>MSKREELKKIGDELYKVLAQNNVTFEQAKVTLNYLSIKLDHEMQRTMVSLKTL</sequence>
<organism evidence="1 2">
    <name type="scientific">Enterococcus faecalis TX4248</name>
    <dbReference type="NCBI Taxonomy" id="749495"/>
    <lineage>
        <taxon>Bacteria</taxon>
        <taxon>Bacillati</taxon>
        <taxon>Bacillota</taxon>
        <taxon>Bacilli</taxon>
        <taxon>Lactobacillales</taxon>
        <taxon>Enterococcaceae</taxon>
        <taxon>Enterococcus</taxon>
    </lineage>
</organism>
<reference evidence="1 2" key="1">
    <citation type="submission" date="2010-07" db="EMBL/GenBank/DDBJ databases">
        <authorList>
            <person name="Sid Ahmed O."/>
        </authorList>
    </citation>
    <scope>NUCLEOTIDE SEQUENCE [LARGE SCALE GENOMIC DNA]</scope>
    <source>
        <strain evidence="1 2">TX4248</strain>
    </source>
</reference>
<name>A0A125W540_ENTFL</name>